<accession>A0A8X6UY91</accession>
<comment type="caution">
    <text evidence="1">The sequence shown here is derived from an EMBL/GenBank/DDBJ whole genome shotgun (WGS) entry which is preliminary data.</text>
</comment>
<keyword evidence="2" id="KW-1185">Reference proteome</keyword>
<dbReference type="AlphaFoldDB" id="A0A8X6UY91"/>
<evidence type="ECO:0000313" key="2">
    <source>
        <dbReference type="Proteomes" id="UP000887159"/>
    </source>
</evidence>
<sequence>MSSKWVENGDSKCPTLYNALCKKVVPCLREKAGISTVTFIQDGATSHTANPVKKFLIQTFGEEKVISKLCKFQWPHRFPDLTPADFRLFLVDT</sequence>
<dbReference type="Gene3D" id="3.30.420.10">
    <property type="entry name" value="Ribonuclease H-like superfamily/Ribonuclease H"/>
    <property type="match status" value="1"/>
</dbReference>
<gene>
    <name evidence="1" type="primary">NCL1_43009</name>
    <name evidence="1" type="ORF">TNCV_158561</name>
</gene>
<name>A0A8X6UY91_TRICX</name>
<protein>
    <submittedName>
        <fullName evidence="1">Uncharacterized protein</fullName>
    </submittedName>
</protein>
<dbReference type="Proteomes" id="UP000887159">
    <property type="component" value="Unassembled WGS sequence"/>
</dbReference>
<organism evidence="1 2">
    <name type="scientific">Trichonephila clavipes</name>
    <name type="common">Golden silk orbweaver</name>
    <name type="synonym">Nephila clavipes</name>
    <dbReference type="NCBI Taxonomy" id="2585209"/>
    <lineage>
        <taxon>Eukaryota</taxon>
        <taxon>Metazoa</taxon>
        <taxon>Ecdysozoa</taxon>
        <taxon>Arthropoda</taxon>
        <taxon>Chelicerata</taxon>
        <taxon>Arachnida</taxon>
        <taxon>Araneae</taxon>
        <taxon>Araneomorphae</taxon>
        <taxon>Entelegynae</taxon>
        <taxon>Araneoidea</taxon>
        <taxon>Nephilidae</taxon>
        <taxon>Trichonephila</taxon>
    </lineage>
</organism>
<dbReference type="InterPro" id="IPR036397">
    <property type="entry name" value="RNaseH_sf"/>
</dbReference>
<evidence type="ECO:0000313" key="1">
    <source>
        <dbReference type="EMBL" id="GFX88038.1"/>
    </source>
</evidence>
<proteinExistence type="predicted"/>
<dbReference type="EMBL" id="BMAU01021046">
    <property type="protein sequence ID" value="GFX88038.1"/>
    <property type="molecule type" value="Genomic_DNA"/>
</dbReference>
<reference evidence="1" key="1">
    <citation type="submission" date="2020-08" db="EMBL/GenBank/DDBJ databases">
        <title>Multicomponent nature underlies the extraordinary mechanical properties of spider dragline silk.</title>
        <authorList>
            <person name="Kono N."/>
            <person name="Nakamura H."/>
            <person name="Mori M."/>
            <person name="Yoshida Y."/>
            <person name="Ohtoshi R."/>
            <person name="Malay A.D."/>
            <person name="Moran D.A.P."/>
            <person name="Tomita M."/>
            <person name="Numata K."/>
            <person name="Arakawa K."/>
        </authorList>
    </citation>
    <scope>NUCLEOTIDE SEQUENCE</scope>
</reference>
<dbReference type="GO" id="GO:0003676">
    <property type="term" value="F:nucleic acid binding"/>
    <property type="evidence" value="ECO:0007669"/>
    <property type="project" value="InterPro"/>
</dbReference>